<protein>
    <submittedName>
        <fullName evidence="2">Uncharacterized protein</fullName>
    </submittedName>
</protein>
<dbReference type="EMBL" id="WMQE01000001">
    <property type="protein sequence ID" value="MTK19983.1"/>
    <property type="molecule type" value="Genomic_DNA"/>
</dbReference>
<organism evidence="2 3">
    <name type="scientific">Turicibacter sanguinis</name>
    <dbReference type="NCBI Taxonomy" id="154288"/>
    <lineage>
        <taxon>Bacteria</taxon>
        <taxon>Bacillati</taxon>
        <taxon>Bacillota</taxon>
        <taxon>Erysipelotrichia</taxon>
        <taxon>Erysipelotrichales</taxon>
        <taxon>Turicibacteraceae</taxon>
        <taxon>Turicibacter</taxon>
    </lineage>
</organism>
<comment type="caution">
    <text evidence="2">The sequence shown here is derived from an EMBL/GenBank/DDBJ whole genome shotgun (WGS) entry which is preliminary data.</text>
</comment>
<evidence type="ECO:0000313" key="3">
    <source>
        <dbReference type="Proteomes" id="UP000487649"/>
    </source>
</evidence>
<feature type="coiled-coil region" evidence="1">
    <location>
        <begin position="17"/>
        <end position="54"/>
    </location>
</feature>
<sequence>MEGYLHNGKLYLNVTNMQDFKSLIEQAKEEAKQLNKTIQKLENFQFEIKLSEEEK</sequence>
<accession>A0A9X4XBN7</accession>
<dbReference type="RefSeq" id="WP_155222802.1">
    <property type="nucleotide sequence ID" value="NZ_JAMQUY010000010.1"/>
</dbReference>
<dbReference type="AlphaFoldDB" id="A0A9X4XBN7"/>
<reference evidence="2 3" key="1">
    <citation type="journal article" date="2019" name="Nat. Med.">
        <title>A library of human gut bacterial isolates paired with longitudinal multiomics data enables mechanistic microbiome research.</title>
        <authorList>
            <person name="Poyet M."/>
            <person name="Groussin M."/>
            <person name="Gibbons S.M."/>
            <person name="Avila-Pacheco J."/>
            <person name="Jiang X."/>
            <person name="Kearney S.M."/>
            <person name="Perrotta A.R."/>
            <person name="Berdy B."/>
            <person name="Zhao S."/>
            <person name="Lieberman T.D."/>
            <person name="Swanson P.K."/>
            <person name="Smith M."/>
            <person name="Roesemann S."/>
            <person name="Alexander J.E."/>
            <person name="Rich S.A."/>
            <person name="Livny J."/>
            <person name="Vlamakis H."/>
            <person name="Clish C."/>
            <person name="Bullock K."/>
            <person name="Deik A."/>
            <person name="Scott J."/>
            <person name="Pierce K.A."/>
            <person name="Xavier R.J."/>
            <person name="Alm E.J."/>
        </authorList>
    </citation>
    <scope>NUCLEOTIDE SEQUENCE [LARGE SCALE GENOMIC DNA]</scope>
    <source>
        <strain evidence="2 3">BIOML-A198</strain>
    </source>
</reference>
<dbReference type="Proteomes" id="UP000487649">
    <property type="component" value="Unassembled WGS sequence"/>
</dbReference>
<keyword evidence="1" id="KW-0175">Coiled coil</keyword>
<gene>
    <name evidence="2" type="ORF">GMA92_00840</name>
</gene>
<proteinExistence type="predicted"/>
<name>A0A9X4XBN7_9FIRM</name>
<evidence type="ECO:0000256" key="1">
    <source>
        <dbReference type="SAM" id="Coils"/>
    </source>
</evidence>
<evidence type="ECO:0000313" key="2">
    <source>
        <dbReference type="EMBL" id="MTK19983.1"/>
    </source>
</evidence>